<sequence length="828" mass="95744">MAVDLKEVKINVRSLLTSSQKPLSILQLQKDYREQEGCNLPYRSLGFNSVIELLQNMTDVLTVPPNPNESSTLSLVVGDKTNHLRMLVVKQKSNTKKKKKAQPSVNKRYGFQTNYNGNKNFSGHNSYNKIMPTKVNNYASNISQNTRSCFHRSNNSSISYNQLKQSSSTTSRLYYDLNRNDFNQNANSSTGCMTDKLRSDIERLLLENQKPMLLDEFKVKVKQHPDFSLLKINCLQDFKDQVKDFLNINDTSVSLKNALQSKTDITSLHHNTDVQIKPLRRSDVNKLSYNNSLPSISAINHINGEDKNMINSKKYECNEQNIVSDLYTRLTVNGFQEDTSHNKNKNEYISSISAINHINGEDKNMINSKKYECNEQNIVSDLYTRLTVNGFQEDTPHNKNNNDNNYEMNCQINGSIKSSIDYIDKCKNQSMVRVLGDNFYDSDKNSDTAKINLWKNIEFVKKQSENRINKNVVTEIVNGKKSESCSITMSCENSLNNLNSFLHSTPKKNSNDKIILNEDQSIPEVVRLNIARIFNVYRNGVNIENFKFIYNKLYCTIFDPIYFGFTSIEQLLKVLDQLIEVRNNVLYPKNEFKLCENMDFKNKNDNILTNVCLNDEVNISTSIEQPILSFNEGKFKKMLLVETYNPSLFYLQLCYKIVELDRLIVQMKNFYETENKNYFVKLEQILPGSFYASSYTSFSNLKQWYRVRVLREVNPTTVEVIHVDYGTVDNIPKTELRFLKVEFCNLPCQAIHCCLTGYNELDSIAPEVTNAFLKIINKNKEVLVMVDDNFILSKHCQILHVTLFQNKPKDPKKLENINYELTIRHLKC</sequence>
<dbReference type="PANTHER" id="PTHR22948:SF76">
    <property type="entry name" value="FI20010P1-RELATED"/>
    <property type="match status" value="1"/>
</dbReference>
<keyword evidence="4" id="KW-0221">Differentiation</keyword>
<feature type="domain" description="HTH OST-type" evidence="5">
    <location>
        <begin position="4"/>
        <end position="77"/>
    </location>
</feature>
<dbReference type="EMBL" id="OU899034">
    <property type="protein sequence ID" value="CAH1713195.1"/>
    <property type="molecule type" value="Genomic_DNA"/>
</dbReference>
<reference evidence="6" key="1">
    <citation type="submission" date="2022-02" db="EMBL/GenBank/DDBJ databases">
        <authorList>
            <person name="King R."/>
        </authorList>
    </citation>
    <scope>NUCLEOTIDE SEQUENCE</scope>
</reference>
<evidence type="ECO:0000256" key="3">
    <source>
        <dbReference type="ARBA" id="ARBA00022737"/>
    </source>
</evidence>
<protein>
    <recommendedName>
        <fullName evidence="5">HTH OST-type domain-containing protein</fullName>
    </recommendedName>
</protein>
<organism evidence="6 7">
    <name type="scientific">Aphis gossypii</name>
    <name type="common">Cotton aphid</name>
    <dbReference type="NCBI Taxonomy" id="80765"/>
    <lineage>
        <taxon>Eukaryota</taxon>
        <taxon>Metazoa</taxon>
        <taxon>Ecdysozoa</taxon>
        <taxon>Arthropoda</taxon>
        <taxon>Hexapoda</taxon>
        <taxon>Insecta</taxon>
        <taxon>Pterygota</taxon>
        <taxon>Neoptera</taxon>
        <taxon>Paraneoptera</taxon>
        <taxon>Hemiptera</taxon>
        <taxon>Sternorrhyncha</taxon>
        <taxon>Aphidomorpha</taxon>
        <taxon>Aphidoidea</taxon>
        <taxon>Aphididae</taxon>
        <taxon>Aphidini</taxon>
        <taxon>Aphis</taxon>
        <taxon>Aphis</taxon>
    </lineage>
</organism>
<reference evidence="6" key="2">
    <citation type="submission" date="2022-10" db="EMBL/GenBank/DDBJ databases">
        <authorList>
            <consortium name="ENA_rothamsted_submissions"/>
            <consortium name="culmorum"/>
            <person name="King R."/>
        </authorList>
    </citation>
    <scope>NUCLEOTIDE SEQUENCE</scope>
</reference>
<dbReference type="InterPro" id="IPR002999">
    <property type="entry name" value="Tudor"/>
</dbReference>
<keyword evidence="2" id="KW-0963">Cytoplasm</keyword>
<evidence type="ECO:0000259" key="5">
    <source>
        <dbReference type="PROSITE" id="PS51644"/>
    </source>
</evidence>
<dbReference type="PROSITE" id="PS51644">
    <property type="entry name" value="HTH_OST"/>
    <property type="match status" value="1"/>
</dbReference>
<dbReference type="SUPFAM" id="SSF63748">
    <property type="entry name" value="Tudor/PWWP/MBT"/>
    <property type="match status" value="1"/>
</dbReference>
<dbReference type="InterPro" id="IPR025605">
    <property type="entry name" value="OST-HTH/LOTUS_dom"/>
</dbReference>
<dbReference type="InterPro" id="IPR050621">
    <property type="entry name" value="Tudor_domain_containing"/>
</dbReference>
<dbReference type="Proteomes" id="UP001154329">
    <property type="component" value="Chromosome 1"/>
</dbReference>
<accession>A0A9P0IS43</accession>
<dbReference type="GO" id="GO:0030154">
    <property type="term" value="P:cell differentiation"/>
    <property type="evidence" value="ECO:0007669"/>
    <property type="project" value="UniProtKB-ARBA"/>
</dbReference>
<keyword evidence="7" id="KW-1185">Reference proteome</keyword>
<comment type="subcellular location">
    <subcellularLocation>
        <location evidence="1">Cytoplasm</location>
    </subcellularLocation>
</comment>
<keyword evidence="4" id="KW-0744">Spermatogenesis</keyword>
<name>A0A9P0IS43_APHGO</name>
<gene>
    <name evidence="6" type="ORF">APHIGO_LOCUS2295</name>
</gene>
<evidence type="ECO:0000256" key="1">
    <source>
        <dbReference type="ARBA" id="ARBA00004496"/>
    </source>
</evidence>
<dbReference type="Pfam" id="PF12872">
    <property type="entry name" value="OST-HTH"/>
    <property type="match status" value="2"/>
</dbReference>
<keyword evidence="3" id="KW-0677">Repeat</keyword>
<evidence type="ECO:0000256" key="4">
    <source>
        <dbReference type="ARBA" id="ARBA00022871"/>
    </source>
</evidence>
<dbReference type="GO" id="GO:0005737">
    <property type="term" value="C:cytoplasm"/>
    <property type="evidence" value="ECO:0007669"/>
    <property type="project" value="UniProtKB-SubCell"/>
</dbReference>
<proteinExistence type="predicted"/>
<dbReference type="InterPro" id="IPR041966">
    <property type="entry name" value="LOTUS-like"/>
</dbReference>
<dbReference type="GO" id="GO:0007283">
    <property type="term" value="P:spermatogenesis"/>
    <property type="evidence" value="ECO:0007669"/>
    <property type="project" value="UniProtKB-KW"/>
</dbReference>
<evidence type="ECO:0000313" key="6">
    <source>
        <dbReference type="EMBL" id="CAH1713195.1"/>
    </source>
</evidence>
<dbReference type="InterPro" id="IPR035437">
    <property type="entry name" value="SNase_OB-fold_sf"/>
</dbReference>
<dbReference type="Gene3D" id="2.30.30.140">
    <property type="match status" value="1"/>
</dbReference>
<dbReference type="PANTHER" id="PTHR22948">
    <property type="entry name" value="TUDOR DOMAIN CONTAINING PROTEIN"/>
    <property type="match status" value="1"/>
</dbReference>
<dbReference type="Gene3D" id="2.40.50.90">
    <property type="match status" value="1"/>
</dbReference>
<evidence type="ECO:0000313" key="7">
    <source>
        <dbReference type="Proteomes" id="UP001154329"/>
    </source>
</evidence>
<dbReference type="Pfam" id="PF00567">
    <property type="entry name" value="TUDOR"/>
    <property type="match status" value="1"/>
</dbReference>
<dbReference type="OrthoDB" id="10034606at2759"/>
<dbReference type="Gene3D" id="3.30.420.610">
    <property type="entry name" value="LOTUS domain-like"/>
    <property type="match status" value="1"/>
</dbReference>
<dbReference type="SMART" id="SM00333">
    <property type="entry name" value="TUDOR"/>
    <property type="match status" value="1"/>
</dbReference>
<evidence type="ECO:0000256" key="2">
    <source>
        <dbReference type="ARBA" id="ARBA00022490"/>
    </source>
</evidence>
<dbReference type="CDD" id="cd09972">
    <property type="entry name" value="LOTUS_TDRD_OSKAR"/>
    <property type="match status" value="1"/>
</dbReference>
<dbReference type="AlphaFoldDB" id="A0A9P0IS43"/>